<protein>
    <submittedName>
        <fullName evidence="1">Uncharacterized protein</fullName>
    </submittedName>
</protein>
<evidence type="ECO:0000313" key="2">
    <source>
        <dbReference type="Proteomes" id="UP001501822"/>
    </source>
</evidence>
<proteinExistence type="predicted"/>
<keyword evidence="2" id="KW-1185">Reference proteome</keyword>
<name>A0ABP3H413_9ACTN</name>
<gene>
    <name evidence="1" type="ORF">GCM10010151_57600</name>
</gene>
<comment type="caution">
    <text evidence="1">The sequence shown here is derived from an EMBL/GenBank/DDBJ whole genome shotgun (WGS) entry which is preliminary data.</text>
</comment>
<dbReference type="Proteomes" id="UP001501822">
    <property type="component" value="Unassembled WGS sequence"/>
</dbReference>
<evidence type="ECO:0000313" key="1">
    <source>
        <dbReference type="EMBL" id="GAA0360227.1"/>
    </source>
</evidence>
<sequence length="62" mass="6995">MFVDGAGRRLKVITIDRGHGPRPVIRATWNGFLLGYGYYARLEDALALVNFETFVELVTIQP</sequence>
<organism evidence="1 2">
    <name type="scientific">Actinoallomurus spadix</name>
    <dbReference type="NCBI Taxonomy" id="79912"/>
    <lineage>
        <taxon>Bacteria</taxon>
        <taxon>Bacillati</taxon>
        <taxon>Actinomycetota</taxon>
        <taxon>Actinomycetes</taxon>
        <taxon>Streptosporangiales</taxon>
        <taxon>Thermomonosporaceae</taxon>
        <taxon>Actinoallomurus</taxon>
    </lineage>
</organism>
<dbReference type="RefSeq" id="WP_252803774.1">
    <property type="nucleotide sequence ID" value="NZ_BAAABM010000053.1"/>
</dbReference>
<reference evidence="2" key="1">
    <citation type="journal article" date="2019" name="Int. J. Syst. Evol. Microbiol.">
        <title>The Global Catalogue of Microorganisms (GCM) 10K type strain sequencing project: providing services to taxonomists for standard genome sequencing and annotation.</title>
        <authorList>
            <consortium name="The Broad Institute Genomics Platform"/>
            <consortium name="The Broad Institute Genome Sequencing Center for Infectious Disease"/>
            <person name="Wu L."/>
            <person name="Ma J."/>
        </authorList>
    </citation>
    <scope>NUCLEOTIDE SEQUENCE [LARGE SCALE GENOMIC DNA]</scope>
    <source>
        <strain evidence="2">JCM 3146</strain>
    </source>
</reference>
<dbReference type="EMBL" id="BAAABM010000053">
    <property type="protein sequence ID" value="GAA0360227.1"/>
    <property type="molecule type" value="Genomic_DNA"/>
</dbReference>
<accession>A0ABP3H413</accession>